<dbReference type="Gene3D" id="2.60.120.10">
    <property type="entry name" value="Jelly Rolls"/>
    <property type="match status" value="1"/>
</dbReference>
<reference evidence="3" key="1">
    <citation type="submission" date="2009-08" db="EMBL/GenBank/DDBJ databases">
        <title>The complete genome of Chitinophaga pinensis DSM 2588.</title>
        <authorList>
            <consortium name="US DOE Joint Genome Institute (JGI-PGF)"/>
            <person name="Lucas S."/>
            <person name="Copeland A."/>
            <person name="Lapidus A."/>
            <person name="Glavina del Rio T."/>
            <person name="Dalin E."/>
            <person name="Tice H."/>
            <person name="Bruce D."/>
            <person name="Goodwin L."/>
            <person name="Pitluck S."/>
            <person name="Kyrpides N."/>
            <person name="Mavromatis K."/>
            <person name="Ivanova N."/>
            <person name="Mikhailova N."/>
            <person name="Sims D."/>
            <person name="Meinche L."/>
            <person name="Brettin T."/>
            <person name="Detter J.C."/>
            <person name="Han C."/>
            <person name="Larimer F."/>
            <person name="Land M."/>
            <person name="Hauser L."/>
            <person name="Markowitz V."/>
            <person name="Cheng J.-F."/>
            <person name="Hugenholtz P."/>
            <person name="Woyke T."/>
            <person name="Wu D."/>
            <person name="Spring S."/>
            <person name="Klenk H.-P."/>
            <person name="Eisen J.A."/>
        </authorList>
    </citation>
    <scope>NUCLEOTIDE SEQUENCE [LARGE SCALE GENOMIC DNA]</scope>
    <source>
        <strain evidence="3">ATCC 43595 / DSM 2588 / LMG 13176 / NBRC 15968 / NCIMB 11800 / UQM 2034</strain>
    </source>
</reference>
<accession>A0A979G3W0</accession>
<feature type="domain" description="Cyclic nucleotide-binding" evidence="1">
    <location>
        <begin position="31"/>
        <end position="113"/>
    </location>
</feature>
<gene>
    <name evidence="2" type="ordered locus">Cpin_2895</name>
</gene>
<sequence>MDKLIEYLLQFGALDSDQIQFISNKGKVVTLVTNEYFSEAGKTPKYVGFILKGIFRTCFYNNKGDDITHDFIDENNFVTDMQKFEAQAVATEYIQAITDCEVIVFTKKDWDDIGKTIANWDAITGLILRKCIGEILERRNFLVTGDATARYISFMKKFPTFINRIPLSYIASYLGMAQPSLSRIRKNISEKNAF</sequence>
<dbReference type="AlphaFoldDB" id="A0A979G3W0"/>
<evidence type="ECO:0000259" key="1">
    <source>
        <dbReference type="Pfam" id="PF00027"/>
    </source>
</evidence>
<dbReference type="SUPFAM" id="SSF51206">
    <property type="entry name" value="cAMP-binding domain-like"/>
    <property type="match status" value="1"/>
</dbReference>
<dbReference type="OrthoDB" id="758145at2"/>
<dbReference type="RefSeq" id="WP_012790550.1">
    <property type="nucleotide sequence ID" value="NC_013132.1"/>
</dbReference>
<evidence type="ECO:0000313" key="3">
    <source>
        <dbReference type="Proteomes" id="UP000002215"/>
    </source>
</evidence>
<dbReference type="InterPro" id="IPR014710">
    <property type="entry name" value="RmlC-like_jellyroll"/>
</dbReference>
<proteinExistence type="predicted"/>
<reference evidence="2 3" key="2">
    <citation type="journal article" date="2010" name="Stand. Genomic Sci.">
        <title>Complete genome sequence of Chitinophaga pinensis type strain (UQM 2034).</title>
        <authorList>
            <person name="Glavina Del Rio T."/>
            <person name="Abt B."/>
            <person name="Spring S."/>
            <person name="Lapidus A."/>
            <person name="Nolan M."/>
            <person name="Tice H."/>
            <person name="Copeland A."/>
            <person name="Cheng J.F."/>
            <person name="Chen F."/>
            <person name="Bruce D."/>
            <person name="Goodwin L."/>
            <person name="Pitluck S."/>
            <person name="Ivanova N."/>
            <person name="Mavromatis K."/>
            <person name="Mikhailova N."/>
            <person name="Pati A."/>
            <person name="Chen A."/>
            <person name="Palaniappan K."/>
            <person name="Land M."/>
            <person name="Hauser L."/>
            <person name="Chang Y.J."/>
            <person name="Jeffries C.D."/>
            <person name="Chain P."/>
            <person name="Saunders E."/>
            <person name="Detter J.C."/>
            <person name="Brettin T."/>
            <person name="Rohde M."/>
            <person name="Goker M."/>
            <person name="Bristow J."/>
            <person name="Eisen J.A."/>
            <person name="Markowitz V."/>
            <person name="Hugenholtz P."/>
            <person name="Kyrpides N.C."/>
            <person name="Klenk H.P."/>
            <person name="Lucas S."/>
        </authorList>
    </citation>
    <scope>NUCLEOTIDE SEQUENCE [LARGE SCALE GENOMIC DNA]</scope>
    <source>
        <strain evidence="3">ATCC 43595 / DSM 2588 / LMG 13176 / NBRC 15968 / NCIMB 11800 / UQM 2034</strain>
    </source>
</reference>
<dbReference type="EMBL" id="CP001699">
    <property type="protein sequence ID" value="ACU60374.1"/>
    <property type="molecule type" value="Genomic_DNA"/>
</dbReference>
<dbReference type="Pfam" id="PF00027">
    <property type="entry name" value="cNMP_binding"/>
    <property type="match status" value="1"/>
</dbReference>
<name>A0A979G3W0_CHIPD</name>
<evidence type="ECO:0000313" key="2">
    <source>
        <dbReference type="EMBL" id="ACU60374.1"/>
    </source>
</evidence>
<dbReference type="InterPro" id="IPR018490">
    <property type="entry name" value="cNMP-bd_dom_sf"/>
</dbReference>
<dbReference type="Proteomes" id="UP000002215">
    <property type="component" value="Chromosome"/>
</dbReference>
<organism evidence="2 3">
    <name type="scientific">Chitinophaga pinensis (strain ATCC 43595 / DSM 2588 / LMG 13176 / NBRC 15968 / NCIMB 11800 / UQM 2034)</name>
    <dbReference type="NCBI Taxonomy" id="485918"/>
    <lineage>
        <taxon>Bacteria</taxon>
        <taxon>Pseudomonadati</taxon>
        <taxon>Bacteroidota</taxon>
        <taxon>Chitinophagia</taxon>
        <taxon>Chitinophagales</taxon>
        <taxon>Chitinophagaceae</taxon>
        <taxon>Chitinophaga</taxon>
    </lineage>
</organism>
<protein>
    <submittedName>
        <fullName evidence="2">Transcriptional regulator, Crp/Fnr family</fullName>
    </submittedName>
</protein>
<dbReference type="InterPro" id="IPR000595">
    <property type="entry name" value="cNMP-bd_dom"/>
</dbReference>
<dbReference type="KEGG" id="cpi:Cpin_2895"/>
<dbReference type="CDD" id="cd00038">
    <property type="entry name" value="CAP_ED"/>
    <property type="match status" value="1"/>
</dbReference>